<comment type="function">
    <text evidence="13">Primarily acts as an independent SigF regulator that is sensitive to the osmosensory signal, mediating the cross talk of PknD with the SigF regulon. Possesses both phosphatase and kinase activities. The kinase domain functions as a classic anti-sigma factor-like kinase to phosphorylate the anti-anti-sigma factor domain at the canonical regulatory site, and the phosphatase domain antagonizes this activity.</text>
</comment>
<evidence type="ECO:0000256" key="16">
    <source>
        <dbReference type="SAM" id="MobiDB-lite"/>
    </source>
</evidence>
<keyword evidence="5" id="KW-0547">Nucleotide-binding</keyword>
<dbReference type="AlphaFoldDB" id="A0A8T4IXG9"/>
<dbReference type="GO" id="GO:0005524">
    <property type="term" value="F:ATP binding"/>
    <property type="evidence" value="ECO:0007669"/>
    <property type="project" value="UniProtKB-KW"/>
</dbReference>
<evidence type="ECO:0000256" key="13">
    <source>
        <dbReference type="ARBA" id="ARBA00056274"/>
    </source>
</evidence>
<dbReference type="PROSITE" id="PS50112">
    <property type="entry name" value="PAS"/>
    <property type="match status" value="1"/>
</dbReference>
<evidence type="ECO:0000313" key="19">
    <source>
        <dbReference type="Proteomes" id="UP000675554"/>
    </source>
</evidence>
<keyword evidence="10" id="KW-0904">Protein phosphatase</keyword>
<sequence>MLSMEVITGLPIDFASPWLRLRMDGTTPVADALRDQRLIWLADQEHLASAYPKAALSTPYPFAQAEAPVTSGSTPWGVLALLWPGSRPGELTARERSRITAACRRMGRFLAHAATIGQPLRPAPRPRAIEPPPVRQRQAGEAPAAAEYAERLPDGALALDLEGRITFSSVTGADLLGSTVDDLLGAMPWDVLPWLNDPVFEDRYRAAVISREPTSYSVLRPPGERLSFDLYPGATGVSIRITKAEASLRPVPDKGHTPVGSLYYLMPLAAGLTEAAGVRDVLDLLAEQIMPAFEAQTLTLMLTESGRLRLVGHRGDRSALVEEFDGAPLRDGKDPAARVVATGEPAFFPSWREMEQVHPELARKSTKGAWAVLPLIASGRPIGVCVLSYDAAHPFSADQRAVLTSLAGLIAQALDRARLYDTKHRLAHALQEALLPKALPSVPGLDIAARYLPGTHGMDIGGDFYDLIQLGGTEYAAVIGDVQGHNVNAAALMGQVRTAVHAHATAGAPPEAVLARTNRLLTDLDPGLFASCLYAHIDLADGKACLATAGHPPPLLCSADRRASLVHVPPGLLLGIDADCTYQPSEVSLPPDAVLALYTDGLVETPGEDPADSTAALASLLEAVADEPVEQLADSLIGHCEHRTDDIALLLVRPHGRPGG</sequence>
<dbReference type="PANTHER" id="PTHR43156">
    <property type="entry name" value="STAGE II SPORULATION PROTEIN E-RELATED"/>
    <property type="match status" value="1"/>
</dbReference>
<feature type="region of interest" description="Disordered" evidence="16">
    <location>
        <begin position="119"/>
        <end position="146"/>
    </location>
</feature>
<dbReference type="InterPro" id="IPR052016">
    <property type="entry name" value="Bact_Sigma-Reg"/>
</dbReference>
<keyword evidence="6" id="KW-0418">Kinase</keyword>
<comment type="catalytic activity">
    <reaction evidence="12">
        <text>O-phospho-L-seryl-[protein] + H2O = L-seryl-[protein] + phosphate</text>
        <dbReference type="Rhea" id="RHEA:20629"/>
        <dbReference type="Rhea" id="RHEA-COMP:9863"/>
        <dbReference type="Rhea" id="RHEA-COMP:11604"/>
        <dbReference type="ChEBI" id="CHEBI:15377"/>
        <dbReference type="ChEBI" id="CHEBI:29999"/>
        <dbReference type="ChEBI" id="CHEBI:43474"/>
        <dbReference type="ChEBI" id="CHEBI:83421"/>
        <dbReference type="EC" id="3.1.3.16"/>
    </reaction>
</comment>
<dbReference type="GO" id="GO:0004722">
    <property type="term" value="F:protein serine/threonine phosphatase activity"/>
    <property type="evidence" value="ECO:0007669"/>
    <property type="project" value="UniProtKB-EC"/>
</dbReference>
<evidence type="ECO:0000256" key="1">
    <source>
        <dbReference type="ARBA" id="ARBA00013081"/>
    </source>
</evidence>
<dbReference type="SMART" id="SM00331">
    <property type="entry name" value="PP2C_SIG"/>
    <property type="match status" value="1"/>
</dbReference>
<dbReference type="EMBL" id="JAGSMN010000273">
    <property type="protein sequence ID" value="MBR7673934.1"/>
    <property type="molecule type" value="Genomic_DNA"/>
</dbReference>
<keyword evidence="7" id="KW-0378">Hydrolase</keyword>
<keyword evidence="3" id="KW-0808">Transferase</keyword>
<evidence type="ECO:0000256" key="6">
    <source>
        <dbReference type="ARBA" id="ARBA00022777"/>
    </source>
</evidence>
<keyword evidence="11" id="KW-0464">Manganese</keyword>
<organism evidence="18 19">
    <name type="scientific">Streptomyces daliensis</name>
    <dbReference type="NCBI Taxonomy" id="299421"/>
    <lineage>
        <taxon>Bacteria</taxon>
        <taxon>Bacillati</taxon>
        <taxon>Actinomycetota</taxon>
        <taxon>Actinomycetes</taxon>
        <taxon>Kitasatosporales</taxon>
        <taxon>Streptomycetaceae</taxon>
        <taxon>Streptomyces</taxon>
    </lineage>
</organism>
<dbReference type="CDD" id="cd00130">
    <property type="entry name" value="PAS"/>
    <property type="match status" value="1"/>
</dbReference>
<evidence type="ECO:0000313" key="18">
    <source>
        <dbReference type="EMBL" id="MBR7673934.1"/>
    </source>
</evidence>
<dbReference type="SUPFAM" id="SSF55781">
    <property type="entry name" value="GAF domain-like"/>
    <property type="match status" value="1"/>
</dbReference>
<dbReference type="SMART" id="SM00065">
    <property type="entry name" value="GAF"/>
    <property type="match status" value="1"/>
</dbReference>
<gene>
    <name evidence="18" type="ORF">KDA82_13090</name>
</gene>
<evidence type="ECO:0000256" key="3">
    <source>
        <dbReference type="ARBA" id="ARBA00022679"/>
    </source>
</evidence>
<dbReference type="Pfam" id="PF13185">
    <property type="entry name" value="GAF_2"/>
    <property type="match status" value="1"/>
</dbReference>
<dbReference type="InterPro" id="IPR029016">
    <property type="entry name" value="GAF-like_dom_sf"/>
</dbReference>
<dbReference type="Gene3D" id="3.30.450.20">
    <property type="entry name" value="PAS domain"/>
    <property type="match status" value="1"/>
</dbReference>
<dbReference type="Pfam" id="PF07228">
    <property type="entry name" value="SpoIIE"/>
    <property type="match status" value="1"/>
</dbReference>
<dbReference type="FunFam" id="3.60.40.10:FF:000005">
    <property type="entry name" value="Serine/threonine protein phosphatase"/>
    <property type="match status" value="1"/>
</dbReference>
<feature type="domain" description="PAS" evidence="17">
    <location>
        <begin position="150"/>
        <end position="185"/>
    </location>
</feature>
<dbReference type="Gene3D" id="3.60.40.10">
    <property type="entry name" value="PPM-type phosphatase domain"/>
    <property type="match status" value="1"/>
</dbReference>
<keyword evidence="8" id="KW-0067">ATP-binding</keyword>
<dbReference type="GO" id="GO:0046872">
    <property type="term" value="F:metal ion binding"/>
    <property type="evidence" value="ECO:0007669"/>
    <property type="project" value="UniProtKB-KW"/>
</dbReference>
<dbReference type="PANTHER" id="PTHR43156:SF2">
    <property type="entry name" value="STAGE II SPORULATION PROTEIN E"/>
    <property type="match status" value="1"/>
</dbReference>
<reference evidence="18" key="1">
    <citation type="submission" date="2021-04" db="EMBL/GenBank/DDBJ databases">
        <title>Sequencing of actinobacteria type strains.</title>
        <authorList>
            <person name="Nguyen G.-S."/>
            <person name="Wentzel A."/>
        </authorList>
    </citation>
    <scope>NUCLEOTIDE SEQUENCE</scope>
    <source>
        <strain evidence="18">DSM 42095</strain>
    </source>
</reference>
<name>A0A8T4IXG9_9ACTN</name>
<comment type="caution">
    <text evidence="18">The sequence shown here is derived from an EMBL/GenBank/DDBJ whole genome shotgun (WGS) entry which is preliminary data.</text>
</comment>
<keyword evidence="2" id="KW-0597">Phosphoprotein</keyword>
<dbReference type="SMART" id="SM00091">
    <property type="entry name" value="PAS"/>
    <property type="match status" value="1"/>
</dbReference>
<evidence type="ECO:0000256" key="5">
    <source>
        <dbReference type="ARBA" id="ARBA00022741"/>
    </source>
</evidence>
<dbReference type="InterPro" id="IPR035965">
    <property type="entry name" value="PAS-like_dom_sf"/>
</dbReference>
<evidence type="ECO:0000256" key="12">
    <source>
        <dbReference type="ARBA" id="ARBA00047761"/>
    </source>
</evidence>
<dbReference type="GO" id="GO:0016301">
    <property type="term" value="F:kinase activity"/>
    <property type="evidence" value="ECO:0007669"/>
    <property type="project" value="UniProtKB-KW"/>
</dbReference>
<keyword evidence="9" id="KW-0460">Magnesium</keyword>
<dbReference type="InterPro" id="IPR001932">
    <property type="entry name" value="PPM-type_phosphatase-like_dom"/>
</dbReference>
<dbReference type="SUPFAM" id="SSF55785">
    <property type="entry name" value="PYP-like sensor domain (PAS domain)"/>
    <property type="match status" value="1"/>
</dbReference>
<dbReference type="Gene3D" id="3.30.450.40">
    <property type="match status" value="1"/>
</dbReference>
<dbReference type="SUPFAM" id="SSF81606">
    <property type="entry name" value="PP2C-like"/>
    <property type="match status" value="1"/>
</dbReference>
<dbReference type="InterPro" id="IPR003018">
    <property type="entry name" value="GAF"/>
</dbReference>
<dbReference type="EC" id="3.1.3.16" evidence="1"/>
<evidence type="ECO:0000259" key="17">
    <source>
        <dbReference type="PROSITE" id="PS50112"/>
    </source>
</evidence>
<evidence type="ECO:0000256" key="9">
    <source>
        <dbReference type="ARBA" id="ARBA00022842"/>
    </source>
</evidence>
<evidence type="ECO:0000256" key="8">
    <source>
        <dbReference type="ARBA" id="ARBA00022840"/>
    </source>
</evidence>
<evidence type="ECO:0000256" key="14">
    <source>
        <dbReference type="ARBA" id="ARBA00075117"/>
    </source>
</evidence>
<evidence type="ECO:0000256" key="7">
    <source>
        <dbReference type="ARBA" id="ARBA00022801"/>
    </source>
</evidence>
<accession>A0A8T4IXG9</accession>
<proteinExistence type="predicted"/>
<evidence type="ECO:0000256" key="10">
    <source>
        <dbReference type="ARBA" id="ARBA00022912"/>
    </source>
</evidence>
<keyword evidence="19" id="KW-1185">Reference proteome</keyword>
<evidence type="ECO:0000256" key="2">
    <source>
        <dbReference type="ARBA" id="ARBA00022553"/>
    </source>
</evidence>
<evidence type="ECO:0000256" key="11">
    <source>
        <dbReference type="ARBA" id="ARBA00023211"/>
    </source>
</evidence>
<keyword evidence="4" id="KW-0479">Metal-binding</keyword>
<evidence type="ECO:0000256" key="4">
    <source>
        <dbReference type="ARBA" id="ARBA00022723"/>
    </source>
</evidence>
<dbReference type="InterPro" id="IPR036457">
    <property type="entry name" value="PPM-type-like_dom_sf"/>
</dbReference>
<evidence type="ECO:0000256" key="15">
    <source>
        <dbReference type="ARBA" id="ARBA00081350"/>
    </source>
</evidence>
<feature type="compositionally biased region" description="Pro residues" evidence="16">
    <location>
        <begin position="121"/>
        <end position="134"/>
    </location>
</feature>
<dbReference type="Proteomes" id="UP000675554">
    <property type="component" value="Unassembled WGS sequence"/>
</dbReference>
<protein>
    <recommendedName>
        <fullName evidence="1">protein-serine/threonine phosphatase</fullName>
        <ecNumber evidence="1">3.1.3.16</ecNumber>
    </recommendedName>
    <alternativeName>
        <fullName evidence="15">Protein-serine/threonine phosphatase</fullName>
    </alternativeName>
    <alternativeName>
        <fullName evidence="14">Serine/threonine-protein kinase</fullName>
    </alternativeName>
</protein>
<dbReference type="InterPro" id="IPR000014">
    <property type="entry name" value="PAS"/>
</dbReference>